<keyword evidence="3" id="KW-0064">Aspartyl protease</keyword>
<dbReference type="PRINTS" id="PR00446">
    <property type="entry name" value="HYDRGNUPTAKE"/>
</dbReference>
<dbReference type="HOGENOM" id="CLU_099037_0_0_11"/>
<sequence>METIAVIFVGNRLMLDDGVAPLIYDELVRDYRFPAHVALFDAACMSLDLLHVVRDFDVVIAVDAMDGTEEPAGTVLKFAPEDIAGRAGAMQSLHELRLVDLLHSAVLLGFEAEGVCFGVQVENASPSSLCEGLTEPVAAARPILRDAVLAELVSRNVEIRRADGTLFARDGRRIQE</sequence>
<name>D0WER5_SLAES</name>
<evidence type="ECO:0000256" key="3">
    <source>
        <dbReference type="ARBA" id="ARBA00022750"/>
    </source>
</evidence>
<evidence type="ECO:0000256" key="2">
    <source>
        <dbReference type="ARBA" id="ARBA00022670"/>
    </source>
</evidence>
<accession>D0WER5</accession>
<proteinExistence type="inferred from homology"/>
<evidence type="ECO:0000313" key="6">
    <source>
        <dbReference type="Proteomes" id="UP000006001"/>
    </source>
</evidence>
<dbReference type="SUPFAM" id="SSF53163">
    <property type="entry name" value="HybD-like"/>
    <property type="match status" value="1"/>
</dbReference>
<dbReference type="OrthoDB" id="3183651at2"/>
<dbReference type="Pfam" id="PF01750">
    <property type="entry name" value="HycI"/>
    <property type="match status" value="1"/>
</dbReference>
<dbReference type="Gene3D" id="3.40.50.1450">
    <property type="entry name" value="HybD-like"/>
    <property type="match status" value="1"/>
</dbReference>
<keyword evidence="4" id="KW-0378">Hydrolase</keyword>
<reference evidence="5" key="1">
    <citation type="submission" date="2009-10" db="EMBL/GenBank/DDBJ databases">
        <authorList>
            <person name="Weinstock G."/>
            <person name="Sodergren E."/>
            <person name="Clifton S."/>
            <person name="Fulton L."/>
            <person name="Fulton B."/>
            <person name="Courtney L."/>
            <person name="Fronick C."/>
            <person name="Harrison M."/>
            <person name="Strong C."/>
            <person name="Farmer C."/>
            <person name="Delahaunty K."/>
            <person name="Markovic C."/>
            <person name="Hall O."/>
            <person name="Minx P."/>
            <person name="Tomlinson C."/>
            <person name="Mitreva M."/>
            <person name="Nelson J."/>
            <person name="Hou S."/>
            <person name="Wollam A."/>
            <person name="Pepin K.H."/>
            <person name="Johnson M."/>
            <person name="Bhonagiri V."/>
            <person name="Nash W.E."/>
            <person name="Warren W."/>
            <person name="Chinwalla A."/>
            <person name="Mardis E.R."/>
            <person name="Wilson R.K."/>
        </authorList>
    </citation>
    <scope>NUCLEOTIDE SEQUENCE [LARGE SCALE GENOMIC DNA]</scope>
    <source>
        <strain evidence="5">ATCC 700122</strain>
    </source>
</reference>
<dbReference type="GO" id="GO:0016485">
    <property type="term" value="P:protein processing"/>
    <property type="evidence" value="ECO:0007669"/>
    <property type="project" value="TreeGrafter"/>
</dbReference>
<organism evidence="5 6">
    <name type="scientific">Slackia exigua (strain ATCC 700122 / DSM 15923 / CIP 105133 / JCM 11022 / KCTC 5966 / S-7)</name>
    <dbReference type="NCBI Taxonomy" id="649764"/>
    <lineage>
        <taxon>Bacteria</taxon>
        <taxon>Bacillati</taxon>
        <taxon>Actinomycetota</taxon>
        <taxon>Coriobacteriia</taxon>
        <taxon>Eggerthellales</taxon>
        <taxon>Eggerthellaceae</taxon>
        <taxon>Slackia</taxon>
    </lineage>
</organism>
<gene>
    <name evidence="5" type="ORF">HMPREF0762_00295</name>
</gene>
<dbReference type="STRING" id="649764.HMPREF0762_00295"/>
<keyword evidence="6" id="KW-1185">Reference proteome</keyword>
<evidence type="ECO:0000256" key="1">
    <source>
        <dbReference type="ARBA" id="ARBA00006814"/>
    </source>
</evidence>
<keyword evidence="2 5" id="KW-0645">Protease</keyword>
<dbReference type="GO" id="GO:0008047">
    <property type="term" value="F:enzyme activator activity"/>
    <property type="evidence" value="ECO:0007669"/>
    <property type="project" value="InterPro"/>
</dbReference>
<dbReference type="AlphaFoldDB" id="D0WER5"/>
<dbReference type="Proteomes" id="UP000006001">
    <property type="component" value="Unassembled WGS sequence"/>
</dbReference>
<protein>
    <submittedName>
        <fullName evidence="5">Hydrogenase maturation protease</fullName>
    </submittedName>
</protein>
<dbReference type="PANTHER" id="PTHR30302">
    <property type="entry name" value="HYDROGENASE 1 MATURATION PROTEASE"/>
    <property type="match status" value="1"/>
</dbReference>
<dbReference type="PANTHER" id="PTHR30302:SF1">
    <property type="entry name" value="HYDROGENASE 2 MATURATION PROTEASE"/>
    <property type="match status" value="1"/>
</dbReference>
<dbReference type="EMBL" id="ACUX02000004">
    <property type="protein sequence ID" value="EEZ62203.1"/>
    <property type="molecule type" value="Genomic_DNA"/>
</dbReference>
<evidence type="ECO:0000256" key="4">
    <source>
        <dbReference type="ARBA" id="ARBA00022801"/>
    </source>
</evidence>
<dbReference type="eggNOG" id="COG0680">
    <property type="taxonomic scope" value="Bacteria"/>
</dbReference>
<comment type="caution">
    <text evidence="5">The sequence shown here is derived from an EMBL/GenBank/DDBJ whole genome shotgun (WGS) entry which is preliminary data.</text>
</comment>
<dbReference type="NCBIfam" id="TIGR00072">
    <property type="entry name" value="hydrog_prot"/>
    <property type="match status" value="1"/>
</dbReference>
<dbReference type="InterPro" id="IPR000671">
    <property type="entry name" value="Peptidase_A31"/>
</dbReference>
<evidence type="ECO:0000313" key="5">
    <source>
        <dbReference type="EMBL" id="EEZ62203.1"/>
    </source>
</evidence>
<comment type="similarity">
    <text evidence="1">Belongs to the peptidase A31 family.</text>
</comment>
<dbReference type="InterPro" id="IPR023430">
    <property type="entry name" value="Pept_HybD-like_dom_sf"/>
</dbReference>
<dbReference type="GO" id="GO:0004190">
    <property type="term" value="F:aspartic-type endopeptidase activity"/>
    <property type="evidence" value="ECO:0007669"/>
    <property type="project" value="UniProtKB-KW"/>
</dbReference>